<dbReference type="Pfam" id="PF07291">
    <property type="entry name" value="MauE"/>
    <property type="match status" value="1"/>
</dbReference>
<dbReference type="AlphaFoldDB" id="A0A1H9SGA3"/>
<feature type="transmembrane region" description="Helical" evidence="5">
    <location>
        <begin position="72"/>
        <end position="93"/>
    </location>
</feature>
<reference evidence="8" key="1">
    <citation type="submission" date="2016-10" db="EMBL/GenBank/DDBJ databases">
        <authorList>
            <person name="Varghese N."/>
            <person name="Submissions S."/>
        </authorList>
    </citation>
    <scope>NUCLEOTIDE SEQUENCE [LARGE SCALE GENOMIC DNA]</scope>
    <source>
        <strain evidence="8">DSM 20524</strain>
    </source>
</reference>
<evidence type="ECO:0000256" key="1">
    <source>
        <dbReference type="ARBA" id="ARBA00004141"/>
    </source>
</evidence>
<keyword evidence="3 5" id="KW-1133">Transmembrane helix</keyword>
<feature type="transmembrane region" description="Helical" evidence="5">
    <location>
        <begin position="100"/>
        <end position="118"/>
    </location>
</feature>
<accession>A0A1H9SGA3</accession>
<evidence type="ECO:0000313" key="8">
    <source>
        <dbReference type="Proteomes" id="UP000198929"/>
    </source>
</evidence>
<gene>
    <name evidence="7" type="ORF">SAMN05661109_01107</name>
</gene>
<dbReference type="GO" id="GO:0016020">
    <property type="term" value="C:membrane"/>
    <property type="evidence" value="ECO:0007669"/>
    <property type="project" value="UniProtKB-SubCell"/>
</dbReference>
<feature type="domain" description="Methylamine utilisation protein MauE" evidence="6">
    <location>
        <begin position="28"/>
        <end position="157"/>
    </location>
</feature>
<dbReference type="EMBL" id="FOGQ01000004">
    <property type="protein sequence ID" value="SER84022.1"/>
    <property type="molecule type" value="Genomic_DNA"/>
</dbReference>
<evidence type="ECO:0000313" key="7">
    <source>
        <dbReference type="EMBL" id="SER84022.1"/>
    </source>
</evidence>
<name>A0A1H9SGA3_9CORY</name>
<evidence type="ECO:0000256" key="4">
    <source>
        <dbReference type="ARBA" id="ARBA00023136"/>
    </source>
</evidence>
<evidence type="ECO:0000259" key="6">
    <source>
        <dbReference type="Pfam" id="PF07291"/>
    </source>
</evidence>
<organism evidence="7 8">
    <name type="scientific">Corynebacterium cystitidis DSM 20524</name>
    <dbReference type="NCBI Taxonomy" id="1121357"/>
    <lineage>
        <taxon>Bacteria</taxon>
        <taxon>Bacillati</taxon>
        <taxon>Actinomycetota</taxon>
        <taxon>Actinomycetes</taxon>
        <taxon>Mycobacteriales</taxon>
        <taxon>Corynebacteriaceae</taxon>
        <taxon>Corynebacterium</taxon>
    </lineage>
</organism>
<evidence type="ECO:0000256" key="2">
    <source>
        <dbReference type="ARBA" id="ARBA00022692"/>
    </source>
</evidence>
<dbReference type="Proteomes" id="UP000198929">
    <property type="component" value="Unassembled WGS sequence"/>
</dbReference>
<keyword evidence="8" id="KW-1185">Reference proteome</keyword>
<sequence>MSYGFCVTVIEKQQETPPRISRATVLDAIGALCRFGLAIVWIAGGVTKIGDRMAVTQSIAAYEIFTPYWSDILAQLIGPLEIAGGLFLLLGLWLRPSAKLSAVVMVLFIIGLSQAWARGLEIDCGCFSPQSDDPSTDYLSTILRDVVFAAMSLYIVYRPFKKWAIYP</sequence>
<dbReference type="STRING" id="1121357.SAMN05661109_01107"/>
<evidence type="ECO:0000256" key="5">
    <source>
        <dbReference type="SAM" id="Phobius"/>
    </source>
</evidence>
<feature type="transmembrane region" description="Helical" evidence="5">
    <location>
        <begin position="138"/>
        <end position="157"/>
    </location>
</feature>
<comment type="subcellular location">
    <subcellularLocation>
        <location evidence="1">Membrane</location>
        <topology evidence="1">Multi-pass membrane protein</topology>
    </subcellularLocation>
</comment>
<keyword evidence="2 5" id="KW-0812">Transmembrane</keyword>
<protein>
    <submittedName>
        <fullName evidence="7">Uncharacterized membrane protein YphA, DoxX/SURF4 family</fullName>
    </submittedName>
</protein>
<evidence type="ECO:0000256" key="3">
    <source>
        <dbReference type="ARBA" id="ARBA00022989"/>
    </source>
</evidence>
<proteinExistence type="predicted"/>
<dbReference type="GO" id="GO:0030416">
    <property type="term" value="P:methylamine metabolic process"/>
    <property type="evidence" value="ECO:0007669"/>
    <property type="project" value="InterPro"/>
</dbReference>
<keyword evidence="4 5" id="KW-0472">Membrane</keyword>
<dbReference type="InterPro" id="IPR009908">
    <property type="entry name" value="Methylamine_util_MauE"/>
</dbReference>
<feature type="transmembrane region" description="Helical" evidence="5">
    <location>
        <begin position="23"/>
        <end position="43"/>
    </location>
</feature>